<dbReference type="RefSeq" id="WP_148065858.1">
    <property type="nucleotide sequence ID" value="NZ_VRYZ01000010.1"/>
</dbReference>
<organism evidence="3 4">
    <name type="scientific">Parahaliea aestuarii</name>
    <dbReference type="NCBI Taxonomy" id="1852021"/>
    <lineage>
        <taxon>Bacteria</taxon>
        <taxon>Pseudomonadati</taxon>
        <taxon>Pseudomonadota</taxon>
        <taxon>Gammaproteobacteria</taxon>
        <taxon>Cellvibrionales</taxon>
        <taxon>Halieaceae</taxon>
        <taxon>Parahaliea</taxon>
    </lineage>
</organism>
<dbReference type="EMBL" id="VRYZ01000010">
    <property type="protein sequence ID" value="TXS89106.1"/>
    <property type="molecule type" value="Genomic_DNA"/>
</dbReference>
<name>A0A5C8ZKL7_9GAMM</name>
<protein>
    <submittedName>
        <fullName evidence="3">Uncharacterized protein</fullName>
    </submittedName>
</protein>
<dbReference type="AlphaFoldDB" id="A0A5C8ZKL7"/>
<accession>A0A5C8ZKL7</accession>
<comment type="caution">
    <text evidence="3">The sequence shown here is derived from an EMBL/GenBank/DDBJ whole genome shotgun (WGS) entry which is preliminary data.</text>
</comment>
<reference evidence="3 4" key="1">
    <citation type="submission" date="2019-08" db="EMBL/GenBank/DDBJ databases">
        <title>Parahaliea maris sp. nov., isolated from the surface seawater.</title>
        <authorList>
            <person name="Liu Y."/>
        </authorList>
    </citation>
    <scope>NUCLEOTIDE SEQUENCE [LARGE SCALE GENOMIC DNA]</scope>
    <source>
        <strain evidence="3 4">S2-26</strain>
    </source>
</reference>
<feature type="chain" id="PRO_5022718402" evidence="2">
    <location>
        <begin position="21"/>
        <end position="80"/>
    </location>
</feature>
<feature type="region of interest" description="Disordered" evidence="1">
    <location>
        <begin position="20"/>
        <end position="80"/>
    </location>
</feature>
<evidence type="ECO:0000256" key="2">
    <source>
        <dbReference type="SAM" id="SignalP"/>
    </source>
</evidence>
<evidence type="ECO:0000313" key="3">
    <source>
        <dbReference type="EMBL" id="TXS89106.1"/>
    </source>
</evidence>
<feature type="signal peptide" evidence="2">
    <location>
        <begin position="1"/>
        <end position="20"/>
    </location>
</feature>
<sequence>MNAPRAMLFSLLLASGLALGQEPAGEGDPNRPAATENDSAAPAAATDKADNPPPRDDSPFDYQASEQISEDLSVSFPVDI</sequence>
<feature type="compositionally biased region" description="Basic and acidic residues" evidence="1">
    <location>
        <begin position="47"/>
        <end position="58"/>
    </location>
</feature>
<keyword evidence="2" id="KW-0732">Signal</keyword>
<keyword evidence="4" id="KW-1185">Reference proteome</keyword>
<gene>
    <name evidence="3" type="ORF">FVW59_18455</name>
</gene>
<proteinExistence type="predicted"/>
<evidence type="ECO:0000256" key="1">
    <source>
        <dbReference type="SAM" id="MobiDB-lite"/>
    </source>
</evidence>
<feature type="compositionally biased region" description="Low complexity" evidence="1">
    <location>
        <begin position="32"/>
        <end position="46"/>
    </location>
</feature>
<dbReference type="Proteomes" id="UP000321933">
    <property type="component" value="Unassembled WGS sequence"/>
</dbReference>
<evidence type="ECO:0000313" key="4">
    <source>
        <dbReference type="Proteomes" id="UP000321933"/>
    </source>
</evidence>